<evidence type="ECO:0000313" key="3">
    <source>
        <dbReference type="Proteomes" id="UP000182110"/>
    </source>
</evidence>
<proteinExistence type="predicted"/>
<keyword evidence="1" id="KW-0175">Coiled coil</keyword>
<dbReference type="Proteomes" id="UP000182110">
    <property type="component" value="Unassembled WGS sequence"/>
</dbReference>
<feature type="coiled-coil region" evidence="1">
    <location>
        <begin position="37"/>
        <end position="102"/>
    </location>
</feature>
<dbReference type="AlphaFoldDB" id="A0AAN2PJU6"/>
<evidence type="ECO:0000256" key="1">
    <source>
        <dbReference type="SAM" id="Coils"/>
    </source>
</evidence>
<dbReference type="RefSeq" id="WP_048681331.1">
    <property type="nucleotide sequence ID" value="NZ_CCXW01000001.1"/>
</dbReference>
<name>A0AAN2PJU6_9BACI</name>
<gene>
    <name evidence="2" type="ORF">BN1180_03994</name>
</gene>
<protein>
    <submittedName>
        <fullName evidence="2">Uncharacterized protein</fullName>
    </submittedName>
</protein>
<comment type="caution">
    <text evidence="2">The sequence shown here is derived from an EMBL/GenBank/DDBJ whole genome shotgun (WGS) entry which is preliminary data.</text>
</comment>
<keyword evidence="3" id="KW-1185">Reference proteome</keyword>
<sequence>MKEMPESKGTISKNTHKEKVYSEKEYVELEKELVLFKEKTYENLQQYKRLFEILEEETKKKQIVEKQLTSSQETISQLETKIIQLENKNKKTERELQALKNSKLGRLTKKYWAFRKRRTYRKSVVQGVNS</sequence>
<evidence type="ECO:0000313" key="2">
    <source>
        <dbReference type="EMBL" id="CEG33813.1"/>
    </source>
</evidence>
<accession>A0AAN2PJU6</accession>
<reference evidence="2 3" key="1">
    <citation type="journal article" date="2014" name="Genome Announc.">
        <title>Genome Sequence of Bacillus simplex Strain P558, Isolated from a Human Fecal Sample.</title>
        <authorList>
            <person name="Croce O."/>
            <person name="Hugon P."/>
            <person name="Lagier J.C."/>
            <person name="Bibi F."/>
            <person name="Robert C."/>
            <person name="Azhar E.I."/>
            <person name="Raoult D."/>
            <person name="Fournier P.E."/>
        </authorList>
    </citation>
    <scope>NUCLEOTIDE SEQUENCE [LARGE SCALE GENOMIC DNA]</scope>
    <source>
        <strain evidence="2 3">P558</strain>
    </source>
</reference>
<dbReference type="EMBL" id="CCXW01000001">
    <property type="protein sequence ID" value="CEG33813.1"/>
    <property type="molecule type" value="Genomic_DNA"/>
</dbReference>
<organism evidence="2 3">
    <name type="scientific">Peribacillus simplex</name>
    <dbReference type="NCBI Taxonomy" id="1478"/>
    <lineage>
        <taxon>Bacteria</taxon>
        <taxon>Bacillati</taxon>
        <taxon>Bacillota</taxon>
        <taxon>Bacilli</taxon>
        <taxon>Bacillales</taxon>
        <taxon>Bacillaceae</taxon>
        <taxon>Peribacillus</taxon>
    </lineage>
</organism>